<accession>A0ACA9KPC0</accession>
<evidence type="ECO:0000313" key="2">
    <source>
        <dbReference type="Proteomes" id="UP000789366"/>
    </source>
</evidence>
<proteinExistence type="predicted"/>
<reference evidence="1" key="1">
    <citation type="submission" date="2021-06" db="EMBL/GenBank/DDBJ databases">
        <authorList>
            <person name="Kallberg Y."/>
            <person name="Tangrot J."/>
            <person name="Rosling A."/>
        </authorList>
    </citation>
    <scope>NUCLEOTIDE SEQUENCE</scope>
    <source>
        <strain evidence="1">28 12/20/2015</strain>
    </source>
</reference>
<dbReference type="Proteomes" id="UP000789366">
    <property type="component" value="Unassembled WGS sequence"/>
</dbReference>
<dbReference type="EMBL" id="CAJVPW010001387">
    <property type="protein sequence ID" value="CAG8482721.1"/>
    <property type="molecule type" value="Genomic_DNA"/>
</dbReference>
<sequence length="121" mass="13748">CFANGICRYRSWRIALEYVVVVLGVLLLKYVVDFGVVVFGVFITRVLQAMSPLESSFFVSSYWCLAGMCVGFGVSFWRCRYWSRYQATCVIIGAVRVLLSGHLARSHLFVFVEQFASSFCN</sequence>
<protein>
    <submittedName>
        <fullName evidence="1">14464_t:CDS:1</fullName>
    </submittedName>
</protein>
<feature type="non-terminal residue" evidence="1">
    <location>
        <position position="1"/>
    </location>
</feature>
<gene>
    <name evidence="1" type="ORF">SPELUC_LOCUS2196</name>
</gene>
<keyword evidence="2" id="KW-1185">Reference proteome</keyword>
<organism evidence="1 2">
    <name type="scientific">Cetraspora pellucida</name>
    <dbReference type="NCBI Taxonomy" id="1433469"/>
    <lineage>
        <taxon>Eukaryota</taxon>
        <taxon>Fungi</taxon>
        <taxon>Fungi incertae sedis</taxon>
        <taxon>Mucoromycota</taxon>
        <taxon>Glomeromycotina</taxon>
        <taxon>Glomeromycetes</taxon>
        <taxon>Diversisporales</taxon>
        <taxon>Gigasporaceae</taxon>
        <taxon>Cetraspora</taxon>
    </lineage>
</organism>
<evidence type="ECO:0000313" key="1">
    <source>
        <dbReference type="EMBL" id="CAG8482721.1"/>
    </source>
</evidence>
<name>A0ACA9KPC0_9GLOM</name>
<comment type="caution">
    <text evidence="1">The sequence shown here is derived from an EMBL/GenBank/DDBJ whole genome shotgun (WGS) entry which is preliminary data.</text>
</comment>